<keyword evidence="1" id="KW-0732">Signal</keyword>
<evidence type="ECO:0000256" key="1">
    <source>
        <dbReference type="SAM" id="SignalP"/>
    </source>
</evidence>
<evidence type="ECO:0000313" key="2">
    <source>
        <dbReference type="EMBL" id="MCF0265732.1"/>
    </source>
</evidence>
<dbReference type="Proteomes" id="UP000887320">
    <property type="component" value="Unassembled WGS sequence"/>
</dbReference>
<evidence type="ECO:0008006" key="4">
    <source>
        <dbReference type="Google" id="ProtNLM"/>
    </source>
</evidence>
<feature type="chain" id="PRO_5036479679" description="LruC domain-containing protein" evidence="1">
    <location>
        <begin position="25"/>
        <end position="457"/>
    </location>
</feature>
<evidence type="ECO:0000313" key="3">
    <source>
        <dbReference type="Proteomes" id="UP000887320"/>
    </source>
</evidence>
<dbReference type="PROSITE" id="PS51257">
    <property type="entry name" value="PROKAR_LIPOPROTEIN"/>
    <property type="match status" value="1"/>
</dbReference>
<sequence>MEKMNKLKVGILLTTVMGSITLSACNDNDDSERVTQPPKAELTDCMWQNAVSSKDGTGGANPMNYALPDSNVNYWSSEFTVPEGAKVFIDGDYPYARHTSLVSYTAKGERVNSLVDVNIKPNQGVTNPFIVGNNRLNKERGFKAELVLGDLPASPKENTLYAPKTDSNEVALIYRVYVPNKGFNEKGGVNFPRYKVQLANGEIKTGAEVCKVLKVKEKALDNVQTPLSVILSLYNKQPYVGFPAQLKPTWYTAYNGPANISCIYKHNLDQCEGFKTERKLNQWATPDNEYTFSVISRKLGKVVVVKGKLPQIAATSGNETTLAKGDIRYWSICTNELISTATNFCIYDEQMKHKDKNGFYTLVVSLPEDRPKNATEECGISYLPLSPRGDGYTGPDAVEKGHNDVGFLIMRNLLPYSNFNQAIQNTKVWGDEKTVMGDYLPELNYSSKEEFEAKGCS</sequence>
<name>A0A8X8GKW8_ACIGI</name>
<accession>A0A8X8GKW8</accession>
<organism evidence="2 3">
    <name type="scientific">Acinetobacter guillouiae</name>
    <name type="common">Acinetobacter genomosp. 11</name>
    <dbReference type="NCBI Taxonomy" id="106649"/>
    <lineage>
        <taxon>Bacteria</taxon>
        <taxon>Pseudomonadati</taxon>
        <taxon>Pseudomonadota</taxon>
        <taxon>Gammaproteobacteria</taxon>
        <taxon>Moraxellales</taxon>
        <taxon>Moraxellaceae</taxon>
        <taxon>Acinetobacter</taxon>
    </lineage>
</organism>
<dbReference type="RefSeq" id="WP_056517915.1">
    <property type="nucleotide sequence ID" value="NZ_JAHWXT010000005.1"/>
</dbReference>
<proteinExistence type="predicted"/>
<gene>
    <name evidence="2" type="ORF">KW868_14890</name>
</gene>
<reference evidence="2" key="1">
    <citation type="submission" date="2021-07" db="EMBL/GenBank/DDBJ databases">
        <authorList>
            <person name="Fernandez M."/>
            <person name="Pereira P."/>
            <person name="Torres Tejerizo G.A."/>
            <person name="Gonzalez P."/>
            <person name="Agostini E."/>
        </authorList>
    </citation>
    <scope>NUCLEOTIDE SEQUENCE</scope>
    <source>
        <strain evidence="2">SFC 500-1A</strain>
    </source>
</reference>
<comment type="caution">
    <text evidence="2">The sequence shown here is derived from an EMBL/GenBank/DDBJ whole genome shotgun (WGS) entry which is preliminary data.</text>
</comment>
<protein>
    <recommendedName>
        <fullName evidence="4">LruC domain-containing protein</fullName>
    </recommendedName>
</protein>
<dbReference type="EMBL" id="JAHWXT010000005">
    <property type="protein sequence ID" value="MCF0265732.1"/>
    <property type="molecule type" value="Genomic_DNA"/>
</dbReference>
<feature type="signal peptide" evidence="1">
    <location>
        <begin position="1"/>
        <end position="24"/>
    </location>
</feature>
<dbReference type="AlphaFoldDB" id="A0A8X8GKW8"/>